<dbReference type="PANTHER" id="PTHR46637:SF1">
    <property type="entry name" value="BLL5188 PROTEIN"/>
    <property type="match status" value="1"/>
</dbReference>
<dbReference type="OrthoDB" id="192297at2"/>
<dbReference type="PANTHER" id="PTHR46637">
    <property type="entry name" value="TIS1421-TRANSPOSASE PROTEIN A"/>
    <property type="match status" value="1"/>
</dbReference>
<dbReference type="RefSeq" id="WP_089688864.1">
    <property type="nucleotide sequence ID" value="NZ_FNFO01000028.1"/>
</dbReference>
<dbReference type="Pfam" id="PF13340">
    <property type="entry name" value="DUF4096"/>
    <property type="match status" value="1"/>
</dbReference>
<protein>
    <submittedName>
        <fullName evidence="2">Putative transposase of IS4/5 family</fullName>
    </submittedName>
</protein>
<dbReference type="InterPro" id="IPR052909">
    <property type="entry name" value="Transposase_6_like"/>
</dbReference>
<dbReference type="Proteomes" id="UP000198510">
    <property type="component" value="Unassembled WGS sequence"/>
</dbReference>
<name>A0A1G9VZ44_9BACT</name>
<evidence type="ECO:0000313" key="2">
    <source>
        <dbReference type="EMBL" id="SDM77559.1"/>
    </source>
</evidence>
<accession>A0A1G9VZ44</accession>
<feature type="domain" description="Insertion element IS402-like" evidence="1">
    <location>
        <begin position="1"/>
        <end position="40"/>
    </location>
</feature>
<proteinExistence type="predicted"/>
<gene>
    <name evidence="2" type="ORF">SAMN05421823_1284</name>
</gene>
<reference evidence="2 3" key="1">
    <citation type="submission" date="2016-10" db="EMBL/GenBank/DDBJ databases">
        <authorList>
            <person name="de Groot N.N."/>
        </authorList>
    </citation>
    <scope>NUCLEOTIDE SEQUENCE [LARGE SCALE GENOMIC DNA]</scope>
    <source>
        <strain evidence="2 3">DSM 25186</strain>
    </source>
</reference>
<sequence length="96" mass="11086">MLWVLSTGAPWRDLPLRYDPWKMIYDRFRHYRIDGLFDRILERLQIQLDEEGYIDWQLWMAAAAAVDSTVIRAHKSAAGANKKGAHAAAMAMPMSH</sequence>
<dbReference type="AlphaFoldDB" id="A0A1G9VZ44"/>
<dbReference type="EMBL" id="FNFO01000028">
    <property type="protein sequence ID" value="SDM77559.1"/>
    <property type="molecule type" value="Genomic_DNA"/>
</dbReference>
<dbReference type="InterPro" id="IPR025161">
    <property type="entry name" value="IS402-like_dom"/>
</dbReference>
<evidence type="ECO:0000313" key="3">
    <source>
        <dbReference type="Proteomes" id="UP000198510"/>
    </source>
</evidence>
<organism evidence="2 3">
    <name type="scientific">Catalinimonas alkaloidigena</name>
    <dbReference type="NCBI Taxonomy" id="1075417"/>
    <lineage>
        <taxon>Bacteria</taxon>
        <taxon>Pseudomonadati</taxon>
        <taxon>Bacteroidota</taxon>
        <taxon>Cytophagia</taxon>
        <taxon>Cytophagales</taxon>
        <taxon>Catalimonadaceae</taxon>
        <taxon>Catalinimonas</taxon>
    </lineage>
</organism>
<keyword evidence="3" id="KW-1185">Reference proteome</keyword>
<evidence type="ECO:0000259" key="1">
    <source>
        <dbReference type="Pfam" id="PF13340"/>
    </source>
</evidence>